<evidence type="ECO:0000313" key="2">
    <source>
        <dbReference type="EMBL" id="GES01587.1"/>
    </source>
</evidence>
<comment type="caution">
    <text evidence="2">The sequence shown here is derived from an EMBL/GenBank/DDBJ whole genome shotgun (WGS) entry which is preliminary data.</text>
</comment>
<dbReference type="RefSeq" id="WP_155337856.1">
    <property type="nucleotide sequence ID" value="NZ_BAAABN010000042.1"/>
</dbReference>
<dbReference type="Proteomes" id="UP000334990">
    <property type="component" value="Unassembled WGS sequence"/>
</dbReference>
<gene>
    <name evidence="2" type="ORF">Acor_36510</name>
</gene>
<protein>
    <recommendedName>
        <fullName evidence="1">SnoaL-like domain-containing protein</fullName>
    </recommendedName>
</protein>
<reference evidence="2 3" key="1">
    <citation type="submission" date="2019-10" db="EMBL/GenBank/DDBJ databases">
        <title>Whole genome shotgun sequence of Acrocarpospora corrugata NBRC 13972.</title>
        <authorList>
            <person name="Ichikawa N."/>
            <person name="Kimura A."/>
            <person name="Kitahashi Y."/>
            <person name="Komaki H."/>
            <person name="Oguchi A."/>
        </authorList>
    </citation>
    <scope>NUCLEOTIDE SEQUENCE [LARGE SCALE GENOMIC DNA]</scope>
    <source>
        <strain evidence="2 3">NBRC 13972</strain>
    </source>
</reference>
<name>A0A5M3VXK0_9ACTN</name>
<evidence type="ECO:0000313" key="3">
    <source>
        <dbReference type="Proteomes" id="UP000334990"/>
    </source>
</evidence>
<keyword evidence="3" id="KW-1185">Reference proteome</keyword>
<dbReference type="InterPro" id="IPR032710">
    <property type="entry name" value="NTF2-like_dom_sf"/>
</dbReference>
<dbReference type="SUPFAM" id="SSF54427">
    <property type="entry name" value="NTF2-like"/>
    <property type="match status" value="1"/>
</dbReference>
<dbReference type="InterPro" id="IPR037401">
    <property type="entry name" value="SnoaL-like"/>
</dbReference>
<dbReference type="AlphaFoldDB" id="A0A5M3VXK0"/>
<evidence type="ECO:0000259" key="1">
    <source>
        <dbReference type="Pfam" id="PF12680"/>
    </source>
</evidence>
<dbReference type="OrthoDB" id="4772778at2"/>
<feature type="domain" description="SnoaL-like" evidence="1">
    <location>
        <begin position="8"/>
        <end position="106"/>
    </location>
</feature>
<dbReference type="Pfam" id="PF12680">
    <property type="entry name" value="SnoaL_2"/>
    <property type="match status" value="1"/>
</dbReference>
<proteinExistence type="predicted"/>
<dbReference type="EMBL" id="BLAD01000051">
    <property type="protein sequence ID" value="GES01587.1"/>
    <property type="molecule type" value="Genomic_DNA"/>
</dbReference>
<dbReference type="Gene3D" id="3.10.450.50">
    <property type="match status" value="1"/>
</dbReference>
<sequence>MDTNEELIRRLFTAIDTSDWSALRSLVTADVVYDRPGFATIDGVDDLCDFYLKRRPIASGVHDLQSLMGDHHQGFCWGRFHGLSRQGAPLEELFADWFEFKDGRVHRRRTFFYRSAI</sequence>
<organism evidence="2 3">
    <name type="scientific">Acrocarpospora corrugata</name>
    <dbReference type="NCBI Taxonomy" id="35763"/>
    <lineage>
        <taxon>Bacteria</taxon>
        <taxon>Bacillati</taxon>
        <taxon>Actinomycetota</taxon>
        <taxon>Actinomycetes</taxon>
        <taxon>Streptosporangiales</taxon>
        <taxon>Streptosporangiaceae</taxon>
        <taxon>Acrocarpospora</taxon>
    </lineage>
</organism>
<accession>A0A5M3VXK0</accession>